<evidence type="ECO:0000313" key="3">
    <source>
        <dbReference type="EMBL" id="SVB41015.1"/>
    </source>
</evidence>
<dbReference type="FunFam" id="3.40.50.720:FF:000084">
    <property type="entry name" value="Short-chain dehydrogenase reductase"/>
    <property type="match status" value="1"/>
</dbReference>
<dbReference type="InterPro" id="IPR020904">
    <property type="entry name" value="Sc_DH/Rdtase_CS"/>
</dbReference>
<dbReference type="PRINTS" id="PR00081">
    <property type="entry name" value="GDHRDH"/>
</dbReference>
<dbReference type="Gene3D" id="3.40.50.720">
    <property type="entry name" value="NAD(P)-binding Rossmann-like Domain"/>
    <property type="match status" value="1"/>
</dbReference>
<keyword evidence="2" id="KW-0560">Oxidoreductase</keyword>
<dbReference type="CDD" id="cd05233">
    <property type="entry name" value="SDR_c"/>
    <property type="match status" value="1"/>
</dbReference>
<comment type="similarity">
    <text evidence="1">Belongs to the short-chain dehydrogenases/reductases (SDR) family.</text>
</comment>
<organism evidence="3">
    <name type="scientific">marine metagenome</name>
    <dbReference type="NCBI Taxonomy" id="408172"/>
    <lineage>
        <taxon>unclassified sequences</taxon>
        <taxon>metagenomes</taxon>
        <taxon>ecological metagenomes</taxon>
    </lineage>
</organism>
<dbReference type="Pfam" id="PF13561">
    <property type="entry name" value="adh_short_C2"/>
    <property type="match status" value="1"/>
</dbReference>
<name>A0A382DRZ7_9ZZZZ</name>
<evidence type="ECO:0000256" key="2">
    <source>
        <dbReference type="ARBA" id="ARBA00023002"/>
    </source>
</evidence>
<dbReference type="PRINTS" id="PR00080">
    <property type="entry name" value="SDRFAMILY"/>
</dbReference>
<protein>
    <submittedName>
        <fullName evidence="3">Uncharacterized protein</fullName>
    </submittedName>
</protein>
<dbReference type="PROSITE" id="PS00061">
    <property type="entry name" value="ADH_SHORT"/>
    <property type="match status" value="1"/>
</dbReference>
<accession>A0A382DRZ7</accession>
<evidence type="ECO:0000256" key="1">
    <source>
        <dbReference type="ARBA" id="ARBA00006484"/>
    </source>
</evidence>
<sequence>MNLKDKVGLVTGGASGIGREIAILMAHKGASVAILDVDFTRAAAVEKEIGNQTKQSLALLGDVSSAGQVEMAYKTMLSEFGRLDILVNCAAIGTNQTTLTTTEYLWETIMSTNLKGVFICSKLAVEIMLNQGHGGSIINICSTAANNARVGGIAYSTSKAGVVQFTKSLALEMGPYGIRVNAVSPSLTDFDHGHNPKSTSSYRKSFIEQTPMGRAAQAVEIANTVIFLASEDAKFITGEVIHVDGGYSAGKFTVKD</sequence>
<reference evidence="3" key="1">
    <citation type="submission" date="2018-05" db="EMBL/GenBank/DDBJ databases">
        <authorList>
            <person name="Lanie J.A."/>
            <person name="Ng W.-L."/>
            <person name="Kazmierczak K.M."/>
            <person name="Andrzejewski T.M."/>
            <person name="Davidsen T.M."/>
            <person name="Wayne K.J."/>
            <person name="Tettelin H."/>
            <person name="Glass J.I."/>
            <person name="Rusch D."/>
            <person name="Podicherti R."/>
            <person name="Tsui H.-C.T."/>
            <person name="Winkler M.E."/>
        </authorList>
    </citation>
    <scope>NUCLEOTIDE SEQUENCE</scope>
</reference>
<dbReference type="EMBL" id="UINC01040731">
    <property type="protein sequence ID" value="SVB41015.1"/>
    <property type="molecule type" value="Genomic_DNA"/>
</dbReference>
<proteinExistence type="inferred from homology"/>
<dbReference type="AlphaFoldDB" id="A0A382DRZ7"/>
<gene>
    <name evidence="3" type="ORF">METZ01_LOCUS193869</name>
</gene>
<dbReference type="SUPFAM" id="SSF51735">
    <property type="entry name" value="NAD(P)-binding Rossmann-fold domains"/>
    <property type="match status" value="1"/>
</dbReference>
<dbReference type="InterPro" id="IPR036291">
    <property type="entry name" value="NAD(P)-bd_dom_sf"/>
</dbReference>
<dbReference type="PANTHER" id="PTHR42760">
    <property type="entry name" value="SHORT-CHAIN DEHYDROGENASES/REDUCTASES FAMILY MEMBER"/>
    <property type="match status" value="1"/>
</dbReference>
<dbReference type="NCBIfam" id="NF005559">
    <property type="entry name" value="PRK07231.1"/>
    <property type="match status" value="1"/>
</dbReference>
<dbReference type="GO" id="GO:0016616">
    <property type="term" value="F:oxidoreductase activity, acting on the CH-OH group of donors, NAD or NADP as acceptor"/>
    <property type="evidence" value="ECO:0007669"/>
    <property type="project" value="TreeGrafter"/>
</dbReference>
<dbReference type="PANTHER" id="PTHR42760:SF115">
    <property type="entry name" value="3-OXOACYL-[ACYL-CARRIER-PROTEIN] REDUCTASE FABG"/>
    <property type="match status" value="1"/>
</dbReference>
<dbReference type="InterPro" id="IPR002347">
    <property type="entry name" value="SDR_fam"/>
</dbReference>